<keyword evidence="1" id="KW-0597">Phosphoprotein</keyword>
<reference evidence="5 6" key="1">
    <citation type="submission" date="2019-11" db="EMBL/GenBank/DDBJ databases">
        <title>Acidiferrimicrobium australis gen. nov., sp. nov., an acidophilic and obligately heterotrophic, member of the Actinobacteria that catalyses dissimilatory oxido- reduction of iron isolated from metal-rich acidic water in Chile.</title>
        <authorList>
            <person name="Gonzalez D."/>
            <person name="Huber K."/>
            <person name="Hedrich S."/>
            <person name="Rojas-Villalobos C."/>
            <person name="Quatrini R."/>
            <person name="Dinamarca M.A."/>
            <person name="Schwarz A."/>
            <person name="Canales C."/>
            <person name="Nancucheo I."/>
        </authorList>
    </citation>
    <scope>NUCLEOTIDE SEQUENCE [LARGE SCALE GENOMIC DNA]</scope>
    <source>
        <strain evidence="5 6">USS-CCA1</strain>
    </source>
</reference>
<dbReference type="PANTHER" id="PTHR44591:SF3">
    <property type="entry name" value="RESPONSE REGULATORY DOMAIN-CONTAINING PROTEIN"/>
    <property type="match status" value="1"/>
</dbReference>
<feature type="compositionally biased region" description="Low complexity" evidence="3">
    <location>
        <begin position="25"/>
        <end position="37"/>
    </location>
</feature>
<dbReference type="CDD" id="cd00156">
    <property type="entry name" value="REC"/>
    <property type="match status" value="1"/>
</dbReference>
<evidence type="ECO:0000313" key="5">
    <source>
        <dbReference type="EMBL" id="MST33073.1"/>
    </source>
</evidence>
<dbReference type="PANTHER" id="PTHR44591">
    <property type="entry name" value="STRESS RESPONSE REGULATOR PROTEIN 1"/>
    <property type="match status" value="1"/>
</dbReference>
<proteinExistence type="predicted"/>
<dbReference type="EMBL" id="WJHE01000473">
    <property type="protein sequence ID" value="MST33073.1"/>
    <property type="molecule type" value="Genomic_DNA"/>
</dbReference>
<dbReference type="InterPro" id="IPR001789">
    <property type="entry name" value="Sig_transdc_resp-reg_receiver"/>
</dbReference>
<name>A0ABW9QUF4_9ACTN</name>
<dbReference type="Pfam" id="PF00072">
    <property type="entry name" value="Response_reg"/>
    <property type="match status" value="1"/>
</dbReference>
<feature type="domain" description="Response regulatory" evidence="4">
    <location>
        <begin position="56"/>
        <end position="176"/>
    </location>
</feature>
<protein>
    <submittedName>
        <fullName evidence="5">Response regulator</fullName>
    </submittedName>
</protein>
<feature type="region of interest" description="Disordered" evidence="3">
    <location>
        <begin position="1"/>
        <end position="47"/>
    </location>
</feature>
<keyword evidence="6" id="KW-1185">Reference proteome</keyword>
<sequence length="185" mass="19132">MSGDVPHIASTTTEARVVAEEARSRPPTRSPSAASTSHPLDAHLQPADRSAGAPWCILLVDDRSERRAIMRMVVGTVPPAGRTSVEVIEASDAAGASAAAERRAVDAAIIEVNLAGGGGVEVIEALRGAHPALTLVICSFRADGETRTRASRAGADAYLVKPVSRGELLAACQALRHASPGDRAE</sequence>
<dbReference type="Proteomes" id="UP000437736">
    <property type="component" value="Unassembled WGS sequence"/>
</dbReference>
<dbReference type="InterPro" id="IPR050595">
    <property type="entry name" value="Bact_response_regulator"/>
</dbReference>
<accession>A0ABW9QUF4</accession>
<evidence type="ECO:0000256" key="3">
    <source>
        <dbReference type="SAM" id="MobiDB-lite"/>
    </source>
</evidence>
<dbReference type="PROSITE" id="PS50110">
    <property type="entry name" value="RESPONSE_REGULATORY"/>
    <property type="match status" value="1"/>
</dbReference>
<organism evidence="5 6">
    <name type="scientific">Acidiferrimicrobium australe</name>
    <dbReference type="NCBI Taxonomy" id="2664430"/>
    <lineage>
        <taxon>Bacteria</taxon>
        <taxon>Bacillati</taxon>
        <taxon>Actinomycetota</taxon>
        <taxon>Acidimicrobiia</taxon>
        <taxon>Acidimicrobiales</taxon>
        <taxon>Acidimicrobiaceae</taxon>
        <taxon>Acidiferrimicrobium</taxon>
    </lineage>
</organism>
<dbReference type="SMART" id="SM00448">
    <property type="entry name" value="REC"/>
    <property type="match status" value="1"/>
</dbReference>
<dbReference type="Gene3D" id="3.40.50.2300">
    <property type="match status" value="1"/>
</dbReference>
<evidence type="ECO:0000256" key="2">
    <source>
        <dbReference type="PROSITE-ProRule" id="PRU00169"/>
    </source>
</evidence>
<evidence type="ECO:0000256" key="1">
    <source>
        <dbReference type="ARBA" id="ARBA00022553"/>
    </source>
</evidence>
<dbReference type="SUPFAM" id="SSF52172">
    <property type="entry name" value="CheY-like"/>
    <property type="match status" value="1"/>
</dbReference>
<comment type="caution">
    <text evidence="2">Lacks conserved residue(s) required for the propagation of feature annotation.</text>
</comment>
<comment type="caution">
    <text evidence="5">The sequence shown here is derived from an EMBL/GenBank/DDBJ whole genome shotgun (WGS) entry which is preliminary data.</text>
</comment>
<gene>
    <name evidence="5" type="ORF">GHK86_10115</name>
</gene>
<dbReference type="InterPro" id="IPR011006">
    <property type="entry name" value="CheY-like_superfamily"/>
</dbReference>
<evidence type="ECO:0000259" key="4">
    <source>
        <dbReference type="PROSITE" id="PS50110"/>
    </source>
</evidence>
<evidence type="ECO:0000313" key="6">
    <source>
        <dbReference type="Proteomes" id="UP000437736"/>
    </source>
</evidence>